<dbReference type="InterPro" id="IPR034151">
    <property type="entry name" value="TOPRIM_DnaG_bac"/>
</dbReference>
<keyword evidence="12" id="KW-1185">Reference proteome</keyword>
<dbReference type="InterPro" id="IPR013264">
    <property type="entry name" value="DNAG_N"/>
</dbReference>
<evidence type="ECO:0000256" key="6">
    <source>
        <dbReference type="ARBA" id="ARBA00022723"/>
    </source>
</evidence>
<evidence type="ECO:0000259" key="10">
    <source>
        <dbReference type="PROSITE" id="PS50880"/>
    </source>
</evidence>
<name>A0AAD7UMQ5_9STRA</name>
<evidence type="ECO:0000256" key="5">
    <source>
        <dbReference type="ARBA" id="ARBA00022705"/>
    </source>
</evidence>
<evidence type="ECO:0000256" key="2">
    <source>
        <dbReference type="ARBA" id="ARBA00022515"/>
    </source>
</evidence>
<keyword evidence="5" id="KW-0235">DNA replication</keyword>
<evidence type="ECO:0000256" key="8">
    <source>
        <dbReference type="ARBA" id="ARBA00022833"/>
    </source>
</evidence>
<dbReference type="GO" id="GO:0003899">
    <property type="term" value="F:DNA-directed RNA polymerase activity"/>
    <property type="evidence" value="ECO:0007669"/>
    <property type="project" value="InterPro"/>
</dbReference>
<protein>
    <recommendedName>
        <fullName evidence="10">Toprim domain-containing protein</fullName>
    </recommendedName>
</protein>
<evidence type="ECO:0000313" key="11">
    <source>
        <dbReference type="EMBL" id="KAJ8611265.1"/>
    </source>
</evidence>
<keyword evidence="7" id="KW-0863">Zinc-finger</keyword>
<feature type="domain" description="Toprim" evidence="10">
    <location>
        <begin position="260"/>
        <end position="346"/>
    </location>
</feature>
<dbReference type="SMART" id="SM00400">
    <property type="entry name" value="ZnF_CHCC"/>
    <property type="match status" value="1"/>
</dbReference>
<dbReference type="SUPFAM" id="SSF56731">
    <property type="entry name" value="DNA primase core"/>
    <property type="match status" value="1"/>
</dbReference>
<dbReference type="PANTHER" id="PTHR30313:SF2">
    <property type="entry name" value="DNA PRIMASE"/>
    <property type="match status" value="1"/>
</dbReference>
<accession>A0AAD7UMQ5</accession>
<dbReference type="SMART" id="SM00493">
    <property type="entry name" value="TOPRIM"/>
    <property type="match status" value="1"/>
</dbReference>
<proteinExistence type="predicted"/>
<keyword evidence="8" id="KW-0862">Zinc</keyword>
<dbReference type="Proteomes" id="UP001230188">
    <property type="component" value="Unassembled WGS sequence"/>
</dbReference>
<evidence type="ECO:0000313" key="12">
    <source>
        <dbReference type="Proteomes" id="UP001230188"/>
    </source>
</evidence>
<dbReference type="Pfam" id="PF08275">
    <property type="entry name" value="DNAG_N"/>
    <property type="match status" value="1"/>
</dbReference>
<dbReference type="Pfam" id="PF13155">
    <property type="entry name" value="Toprim_2"/>
    <property type="match status" value="1"/>
</dbReference>
<evidence type="ECO:0000256" key="4">
    <source>
        <dbReference type="ARBA" id="ARBA00022695"/>
    </source>
</evidence>
<dbReference type="InterPro" id="IPR036977">
    <property type="entry name" value="DNA_primase_Znf_CHC2"/>
</dbReference>
<evidence type="ECO:0000256" key="3">
    <source>
        <dbReference type="ARBA" id="ARBA00022679"/>
    </source>
</evidence>
<keyword evidence="9" id="KW-0804">Transcription</keyword>
<keyword evidence="4" id="KW-0548">Nucleotidyltransferase</keyword>
<dbReference type="GO" id="GO:0008270">
    <property type="term" value="F:zinc ion binding"/>
    <property type="evidence" value="ECO:0007669"/>
    <property type="project" value="UniProtKB-KW"/>
</dbReference>
<dbReference type="CDD" id="cd03364">
    <property type="entry name" value="TOPRIM_DnaG_primases"/>
    <property type="match status" value="1"/>
</dbReference>
<dbReference type="GO" id="GO:0005737">
    <property type="term" value="C:cytoplasm"/>
    <property type="evidence" value="ECO:0007669"/>
    <property type="project" value="TreeGrafter"/>
</dbReference>
<dbReference type="InterPro" id="IPR037068">
    <property type="entry name" value="DNA_primase_core_N_sf"/>
</dbReference>
<dbReference type="InterPro" id="IPR050219">
    <property type="entry name" value="DnaG_primase"/>
</dbReference>
<sequence>MILFLLAANTKGRWWLGVRSIEEARSADLVRVAEGEGVALEVRNGRYWGLCPFHNEKTPSFTINTEANTFYCFGCGAHGDAIDFVRKIRPELERFDAAVEWLAAQERAAAPPETASEEVVAAVDVGLLRACVSRVADAYARALVAPENGAARLYLRSRGVSARTAGAFGVGVASQSVDGDATTLEAAGLVFPGTRRDRLAGRLVLPIRDARGDTLGFGSRSLSPDDARPKYVNSPTTPIFAKRDALFGLDLAAPHIREADEVVLVEGYFDVLALHDVGLRNVVGVLGTGVGFSQIEKAARFCDSRRVVLALDADKAGIEAVSRLCTHVIPSLADRAGLDVRVARVVGFKDASDFVFDRKVVRGITPDDDIRDEFQRIVVDAAIPWHKHNHLTAFHHGDAKVIPDLAAASSSFLERR</sequence>
<evidence type="ECO:0000256" key="9">
    <source>
        <dbReference type="ARBA" id="ARBA00023163"/>
    </source>
</evidence>
<comment type="caution">
    <text evidence="11">The sequence shown here is derived from an EMBL/GenBank/DDBJ whole genome shotgun (WGS) entry which is preliminary data.</text>
</comment>
<gene>
    <name evidence="11" type="ORF">CTAYLR_004173</name>
</gene>
<keyword evidence="1" id="KW-0240">DNA-directed RNA polymerase</keyword>
<dbReference type="EMBL" id="JAQMWT010000078">
    <property type="protein sequence ID" value="KAJ8611265.1"/>
    <property type="molecule type" value="Genomic_DNA"/>
</dbReference>
<dbReference type="GO" id="GO:0003677">
    <property type="term" value="F:DNA binding"/>
    <property type="evidence" value="ECO:0007669"/>
    <property type="project" value="InterPro"/>
</dbReference>
<dbReference type="InterPro" id="IPR002694">
    <property type="entry name" value="Znf_CHC2"/>
</dbReference>
<dbReference type="PROSITE" id="PS50880">
    <property type="entry name" value="TOPRIM"/>
    <property type="match status" value="1"/>
</dbReference>
<keyword evidence="2" id="KW-0639">Primosome</keyword>
<evidence type="ECO:0000256" key="1">
    <source>
        <dbReference type="ARBA" id="ARBA00022478"/>
    </source>
</evidence>
<organism evidence="11 12">
    <name type="scientific">Chrysophaeum taylorii</name>
    <dbReference type="NCBI Taxonomy" id="2483200"/>
    <lineage>
        <taxon>Eukaryota</taxon>
        <taxon>Sar</taxon>
        <taxon>Stramenopiles</taxon>
        <taxon>Ochrophyta</taxon>
        <taxon>Pelagophyceae</taxon>
        <taxon>Pelagomonadales</taxon>
        <taxon>Pelagomonadaceae</taxon>
        <taxon>Chrysophaeum</taxon>
    </lineage>
</organism>
<dbReference type="AlphaFoldDB" id="A0AAD7UMQ5"/>
<dbReference type="InterPro" id="IPR006171">
    <property type="entry name" value="TOPRIM_dom"/>
</dbReference>
<dbReference type="SUPFAM" id="SSF57783">
    <property type="entry name" value="Zinc beta-ribbon"/>
    <property type="match status" value="1"/>
</dbReference>
<dbReference type="GO" id="GO:0000428">
    <property type="term" value="C:DNA-directed RNA polymerase complex"/>
    <property type="evidence" value="ECO:0007669"/>
    <property type="project" value="UniProtKB-KW"/>
</dbReference>
<dbReference type="PANTHER" id="PTHR30313">
    <property type="entry name" value="DNA PRIMASE"/>
    <property type="match status" value="1"/>
</dbReference>
<dbReference type="Gene3D" id="3.40.1360.10">
    <property type="match status" value="1"/>
</dbReference>
<dbReference type="Pfam" id="PF01807">
    <property type="entry name" value="Zn_ribbon_DnaG"/>
    <property type="match status" value="1"/>
</dbReference>
<dbReference type="Gene3D" id="3.90.980.10">
    <property type="entry name" value="DNA primase, catalytic core, N-terminal domain"/>
    <property type="match status" value="1"/>
</dbReference>
<dbReference type="Gene3D" id="3.90.580.10">
    <property type="entry name" value="Zinc finger, CHC2-type domain"/>
    <property type="match status" value="1"/>
</dbReference>
<dbReference type="GO" id="GO:0006269">
    <property type="term" value="P:DNA replication, synthesis of primer"/>
    <property type="evidence" value="ECO:0007669"/>
    <property type="project" value="UniProtKB-KW"/>
</dbReference>
<reference evidence="11" key="1">
    <citation type="submission" date="2023-01" db="EMBL/GenBank/DDBJ databases">
        <title>Metagenome sequencing of chrysophaentin producing Chrysophaeum taylorii.</title>
        <authorList>
            <person name="Davison J."/>
            <person name="Bewley C."/>
        </authorList>
    </citation>
    <scope>NUCLEOTIDE SEQUENCE</scope>
    <source>
        <strain evidence="11">NIES-1699</strain>
    </source>
</reference>
<evidence type="ECO:0000256" key="7">
    <source>
        <dbReference type="ARBA" id="ARBA00022771"/>
    </source>
</evidence>
<keyword evidence="3" id="KW-0808">Transferase</keyword>
<keyword evidence="6" id="KW-0479">Metal-binding</keyword>